<comment type="caution">
    <text evidence="6">The sequence shown here is derived from an EMBL/GenBank/DDBJ whole genome shotgun (WGS) entry which is preliminary data.</text>
</comment>
<proteinExistence type="predicted"/>
<gene>
    <name evidence="6" type="ORF">CFOL_v3_32243</name>
</gene>
<evidence type="ECO:0000256" key="3">
    <source>
        <dbReference type="SAM" id="MobiDB-lite"/>
    </source>
</evidence>
<evidence type="ECO:0000259" key="5">
    <source>
        <dbReference type="Pfam" id="PF24933"/>
    </source>
</evidence>
<keyword evidence="7" id="KW-1185">Reference proteome</keyword>
<feature type="region of interest" description="Disordered" evidence="3">
    <location>
        <begin position="233"/>
        <end position="252"/>
    </location>
</feature>
<dbReference type="OrthoDB" id="1715781at2759"/>
<evidence type="ECO:0000259" key="4">
    <source>
        <dbReference type="Pfam" id="PF00004"/>
    </source>
</evidence>
<dbReference type="EMBL" id="BDDD01005080">
    <property type="protein sequence ID" value="GAV88822.1"/>
    <property type="molecule type" value="Genomic_DNA"/>
</dbReference>
<organism evidence="6 7">
    <name type="scientific">Cephalotus follicularis</name>
    <name type="common">Albany pitcher plant</name>
    <dbReference type="NCBI Taxonomy" id="3775"/>
    <lineage>
        <taxon>Eukaryota</taxon>
        <taxon>Viridiplantae</taxon>
        <taxon>Streptophyta</taxon>
        <taxon>Embryophyta</taxon>
        <taxon>Tracheophyta</taxon>
        <taxon>Spermatophyta</taxon>
        <taxon>Magnoliopsida</taxon>
        <taxon>eudicotyledons</taxon>
        <taxon>Gunneridae</taxon>
        <taxon>Pentapetalae</taxon>
        <taxon>rosids</taxon>
        <taxon>fabids</taxon>
        <taxon>Oxalidales</taxon>
        <taxon>Cephalotaceae</taxon>
        <taxon>Cephalotus</taxon>
    </lineage>
</organism>
<dbReference type="SUPFAM" id="SSF52540">
    <property type="entry name" value="P-loop containing nucleoside triphosphate hydrolases"/>
    <property type="match status" value="1"/>
</dbReference>
<dbReference type="Gene3D" id="3.40.50.300">
    <property type="entry name" value="P-loop containing nucleotide triphosphate hydrolases"/>
    <property type="match status" value="1"/>
</dbReference>
<name>A0A1Q3D8P6_CEPFO</name>
<dbReference type="GO" id="GO:0005524">
    <property type="term" value="F:ATP binding"/>
    <property type="evidence" value="ECO:0007669"/>
    <property type="project" value="UniProtKB-KW"/>
</dbReference>
<accession>A0A1Q3D8P6</accession>
<dbReference type="GO" id="GO:0005741">
    <property type="term" value="C:mitochondrial outer membrane"/>
    <property type="evidence" value="ECO:0007669"/>
    <property type="project" value="TreeGrafter"/>
</dbReference>
<dbReference type="GO" id="GO:0016887">
    <property type="term" value="F:ATP hydrolysis activity"/>
    <property type="evidence" value="ECO:0007669"/>
    <property type="project" value="InterPro"/>
</dbReference>
<feature type="domain" description="DUF7751" evidence="5">
    <location>
        <begin position="126"/>
        <end position="186"/>
    </location>
</feature>
<dbReference type="AlphaFoldDB" id="A0A1Q3D8P6"/>
<dbReference type="InParanoid" id="A0A1Q3D8P6"/>
<reference evidence="7" key="1">
    <citation type="submission" date="2016-04" db="EMBL/GenBank/DDBJ databases">
        <title>Cephalotus genome sequencing.</title>
        <authorList>
            <person name="Fukushima K."/>
            <person name="Hasebe M."/>
            <person name="Fang X."/>
        </authorList>
    </citation>
    <scope>NUCLEOTIDE SEQUENCE [LARGE SCALE GENOMIC DNA]</scope>
    <source>
        <strain evidence="7">cv. St1</strain>
    </source>
</reference>
<dbReference type="InterPro" id="IPR027417">
    <property type="entry name" value="P-loop_NTPase"/>
</dbReference>
<dbReference type="PANTHER" id="PTHR45644">
    <property type="entry name" value="AAA ATPASE, PUTATIVE (AFU_ORTHOLOGUE AFUA_2G12920)-RELATED-RELATED"/>
    <property type="match status" value="1"/>
</dbReference>
<feature type="domain" description="ATPase AAA-type core" evidence="4">
    <location>
        <begin position="316"/>
        <end position="346"/>
    </location>
</feature>
<dbReference type="PANTHER" id="PTHR45644:SF76">
    <property type="entry name" value="AAA+ ATPASE DOMAIN-CONTAINING PROTEIN"/>
    <property type="match status" value="1"/>
</dbReference>
<dbReference type="Pfam" id="PF24933">
    <property type="entry name" value="DUF7751"/>
    <property type="match status" value="1"/>
</dbReference>
<dbReference type="STRING" id="3775.A0A1Q3D8P6"/>
<dbReference type="Pfam" id="PF00004">
    <property type="entry name" value="AAA"/>
    <property type="match status" value="1"/>
</dbReference>
<keyword evidence="1" id="KW-0547">Nucleotide-binding</keyword>
<feature type="non-terminal residue" evidence="6">
    <location>
        <position position="1"/>
    </location>
</feature>
<dbReference type="Proteomes" id="UP000187406">
    <property type="component" value="Unassembled WGS sequence"/>
</dbReference>
<evidence type="ECO:0000313" key="6">
    <source>
        <dbReference type="EMBL" id="GAV88822.1"/>
    </source>
</evidence>
<protein>
    <submittedName>
        <fullName evidence="6">AAA domain-containing protein</fullName>
    </submittedName>
</protein>
<evidence type="ECO:0000256" key="1">
    <source>
        <dbReference type="ARBA" id="ARBA00022741"/>
    </source>
</evidence>
<evidence type="ECO:0000313" key="7">
    <source>
        <dbReference type="Proteomes" id="UP000187406"/>
    </source>
</evidence>
<feature type="compositionally biased region" description="Polar residues" evidence="3">
    <location>
        <begin position="234"/>
        <end position="248"/>
    </location>
</feature>
<dbReference type="InterPro" id="IPR051701">
    <property type="entry name" value="Mito_OM_Translocase_MSP1"/>
</dbReference>
<dbReference type="InterPro" id="IPR056653">
    <property type="entry name" value="DUF7751"/>
</dbReference>
<evidence type="ECO:0000256" key="2">
    <source>
        <dbReference type="ARBA" id="ARBA00022840"/>
    </source>
</evidence>
<keyword evidence="2" id="KW-0067">ATP-binding</keyword>
<dbReference type="InterPro" id="IPR003959">
    <property type="entry name" value="ATPase_AAA_core"/>
</dbReference>
<sequence length="382" mass="42788">SNWPFDDKLLIQSLYKVSKTTPIVPYLRDAERLLLRSQRIYNLFHKMLKKLSGSVLILGSQIVDQDSDYREVDENLAALFPYSIPISPPEDENHLVSWKSQMEEGMKKTQAQDNGNHVMVLSTNDLDCDDLDSICMADTMALSNYIEEIVFSTISYHLMKNKDPEYRNGKLVISSNSLPHGLSIFQQGKSVCKDTLKLEAQVENPKEREEVAGVNPRSIAGILISESKSEAETIASTTKTEGDNSTPAPQLPASEAYNEFEKRIRPEVIPANEINVTFADVVALDEIKESLQELVMLPLRRPNLFKGGVLKPCRGILLFGPPGTGKTMMAKAIAKESRASFIRKSNETDKLKSSILCKVIVKGPFRKSKINTLLPFLKIQWS</sequence>